<sequence length="242" mass="28580">MNLFKLHTLIICVLMLHSFQPLYCSEIIQQPEQLRKFDEDFKSRYSSDKYNYEGEEFIGYTESGSGEYEAYNEEKVKTEEEEDSSFISFNTQPLNLIFYIAIAFAVIFLAYILVNDGSSNLFTSRNHKKVNYSEDITAENIESADIKSLIKNAENNNNFRLAIRYYYLLVLKQLSLKNYIKFEDDKTNSEYYNEISEKPFSEQFSYTSYLYTYIWYGEFPVNTAQYSKAKDNFETLLNTINQ</sequence>
<keyword evidence="1" id="KW-0472">Membrane</keyword>
<organism evidence="2 3">
    <name type="scientific">Neotamlana laminarinivorans</name>
    <dbReference type="NCBI Taxonomy" id="2883124"/>
    <lineage>
        <taxon>Bacteria</taxon>
        <taxon>Pseudomonadati</taxon>
        <taxon>Bacteroidota</taxon>
        <taxon>Flavobacteriia</taxon>
        <taxon>Flavobacteriales</taxon>
        <taxon>Flavobacteriaceae</taxon>
        <taxon>Neotamlana</taxon>
    </lineage>
</organism>
<dbReference type="EMBL" id="JAJAPW010000003">
    <property type="protein sequence ID" value="MCB4798907.1"/>
    <property type="molecule type" value="Genomic_DNA"/>
</dbReference>
<protein>
    <recommendedName>
        <fullName evidence="4">DUF4129 domain-containing protein</fullName>
    </recommendedName>
</protein>
<evidence type="ECO:0000313" key="3">
    <source>
        <dbReference type="Proteomes" id="UP001139199"/>
    </source>
</evidence>
<keyword evidence="1" id="KW-0812">Transmembrane</keyword>
<name>A0A9X1I271_9FLAO</name>
<dbReference type="AlphaFoldDB" id="A0A9X1I271"/>
<reference evidence="2" key="1">
    <citation type="submission" date="2021-10" db="EMBL/GenBank/DDBJ databases">
        <title>Tamlana sargassums sp. nov., and Tamlana laminarinivorans sp. nov., two new bacteria isolated from the brown alga.</title>
        <authorList>
            <person name="Li J."/>
        </authorList>
    </citation>
    <scope>NUCLEOTIDE SEQUENCE</scope>
    <source>
        <strain evidence="2">PT2-4</strain>
    </source>
</reference>
<feature type="transmembrane region" description="Helical" evidence="1">
    <location>
        <begin position="96"/>
        <end position="114"/>
    </location>
</feature>
<keyword evidence="3" id="KW-1185">Reference proteome</keyword>
<proteinExistence type="predicted"/>
<dbReference type="RefSeq" id="WP_226543351.1">
    <property type="nucleotide sequence ID" value="NZ_JAJAPW010000003.1"/>
</dbReference>
<keyword evidence="1" id="KW-1133">Transmembrane helix</keyword>
<gene>
    <name evidence="2" type="ORF">LG649_08620</name>
</gene>
<dbReference type="Proteomes" id="UP001139199">
    <property type="component" value="Unassembled WGS sequence"/>
</dbReference>
<evidence type="ECO:0008006" key="4">
    <source>
        <dbReference type="Google" id="ProtNLM"/>
    </source>
</evidence>
<evidence type="ECO:0000313" key="2">
    <source>
        <dbReference type="EMBL" id="MCB4798907.1"/>
    </source>
</evidence>
<accession>A0A9X1I271</accession>
<comment type="caution">
    <text evidence="2">The sequence shown here is derived from an EMBL/GenBank/DDBJ whole genome shotgun (WGS) entry which is preliminary data.</text>
</comment>
<evidence type="ECO:0000256" key="1">
    <source>
        <dbReference type="SAM" id="Phobius"/>
    </source>
</evidence>